<dbReference type="GO" id="GO:0004766">
    <property type="term" value="F:spermidine synthase activity"/>
    <property type="evidence" value="ECO:0007669"/>
    <property type="project" value="UniProtKB-EC"/>
</dbReference>
<dbReference type="PANTHER" id="PTHR11558">
    <property type="entry name" value="SPERMIDINE/SPERMINE SYNTHASE"/>
    <property type="match status" value="1"/>
</dbReference>
<comment type="catalytic activity">
    <reaction evidence="4">
        <text>S-adenosyl 3-(methylsulfanyl)propylamine + putrescine = S-methyl-5'-thioadenosine + spermidine + H(+)</text>
        <dbReference type="Rhea" id="RHEA:12721"/>
        <dbReference type="ChEBI" id="CHEBI:15378"/>
        <dbReference type="ChEBI" id="CHEBI:17509"/>
        <dbReference type="ChEBI" id="CHEBI:57443"/>
        <dbReference type="ChEBI" id="CHEBI:57834"/>
        <dbReference type="ChEBI" id="CHEBI:326268"/>
        <dbReference type="EC" id="2.5.1.16"/>
    </reaction>
</comment>
<evidence type="ECO:0000256" key="1">
    <source>
        <dbReference type="ARBA" id="ARBA00007867"/>
    </source>
</evidence>
<reference evidence="7 8" key="1">
    <citation type="submission" date="2023-03" db="EMBL/GenBank/DDBJ databases">
        <title>Novel Species.</title>
        <authorList>
            <person name="Ma S."/>
        </authorList>
    </citation>
    <scope>NUCLEOTIDE SEQUENCE [LARGE SCALE GENOMIC DNA]</scope>
    <source>
        <strain evidence="7 8">LIND6LT2</strain>
    </source>
</reference>
<dbReference type="SUPFAM" id="SSF53335">
    <property type="entry name" value="S-adenosyl-L-methionine-dependent methyltransferases"/>
    <property type="match status" value="1"/>
</dbReference>
<evidence type="ECO:0000313" key="8">
    <source>
        <dbReference type="Proteomes" id="UP001486565"/>
    </source>
</evidence>
<feature type="binding site" evidence="4">
    <location>
        <begin position="180"/>
        <end position="183"/>
    </location>
    <ligand>
        <name>spermidine</name>
        <dbReference type="ChEBI" id="CHEBI:57834"/>
    </ligand>
</feature>
<evidence type="ECO:0000256" key="5">
    <source>
        <dbReference type="PROSITE-ProRule" id="PRU00354"/>
    </source>
</evidence>
<dbReference type="Pfam" id="PF17284">
    <property type="entry name" value="Spermine_synt_N"/>
    <property type="match status" value="1"/>
</dbReference>
<evidence type="ECO:0000256" key="2">
    <source>
        <dbReference type="ARBA" id="ARBA00022679"/>
    </source>
</evidence>
<accession>A0ABZ2YAW8</accession>
<evidence type="ECO:0000256" key="4">
    <source>
        <dbReference type="HAMAP-Rule" id="MF_00198"/>
    </source>
</evidence>
<keyword evidence="2 4" id="KW-0808">Transferase</keyword>
<comment type="pathway">
    <text evidence="4">Amine and polyamine biosynthesis; spermidine biosynthesis; spermidine from putrescine: step 1/1.</text>
</comment>
<dbReference type="InterPro" id="IPR035246">
    <property type="entry name" value="Spermidine_synt_N"/>
</dbReference>
<proteinExistence type="inferred from homology"/>
<evidence type="ECO:0000313" key="7">
    <source>
        <dbReference type="EMBL" id="WZL71153.1"/>
    </source>
</evidence>
<dbReference type="InterPro" id="IPR029063">
    <property type="entry name" value="SAM-dependent_MTases_sf"/>
</dbReference>
<dbReference type="InterPro" id="IPR030374">
    <property type="entry name" value="PABS"/>
</dbReference>
<dbReference type="EMBL" id="CP121687">
    <property type="protein sequence ID" value="WZL71153.1"/>
    <property type="molecule type" value="Genomic_DNA"/>
</dbReference>
<feature type="domain" description="PABS" evidence="6">
    <location>
        <begin position="26"/>
        <end position="260"/>
    </location>
</feature>
<comment type="function">
    <text evidence="4">Catalyzes the irreversible transfer of a propylamine group from the amino donor S-adenosylmethioninamine (decarboxy-AdoMet) to putrescine (1,4-diaminobutane) to yield spermidine.</text>
</comment>
<dbReference type="InterPro" id="IPR001045">
    <property type="entry name" value="Spermi_synthase"/>
</dbReference>
<feature type="binding site" evidence="4">
    <location>
        <position position="55"/>
    </location>
    <ligand>
        <name>S-methyl-5'-thioadenosine</name>
        <dbReference type="ChEBI" id="CHEBI:17509"/>
    </ligand>
</feature>
<dbReference type="RefSeq" id="WP_341878117.1">
    <property type="nucleotide sequence ID" value="NZ_CP121687.1"/>
</dbReference>
<keyword evidence="8" id="KW-1185">Reference proteome</keyword>
<comment type="caution">
    <text evidence="4">Lacks conserved residue(s) required for the propagation of feature annotation.</text>
</comment>
<keyword evidence="3 4" id="KW-0620">Polyamine biosynthesis</keyword>
<dbReference type="Pfam" id="PF01564">
    <property type="entry name" value="Spermine_synth"/>
    <property type="match status" value="1"/>
</dbReference>
<name>A0ABZ2YAW8_9FIRM</name>
<feature type="binding site" evidence="4">
    <location>
        <position position="187"/>
    </location>
    <ligand>
        <name>S-methyl-5'-thioadenosine</name>
        <dbReference type="ChEBI" id="CHEBI:17509"/>
    </ligand>
</feature>
<dbReference type="PROSITE" id="PS51006">
    <property type="entry name" value="PABS_2"/>
    <property type="match status" value="1"/>
</dbReference>
<gene>
    <name evidence="4 7" type="primary">speE</name>
    <name evidence="7" type="ORF">QBE51_06450</name>
</gene>
<evidence type="ECO:0000259" key="6">
    <source>
        <dbReference type="PROSITE" id="PS51006"/>
    </source>
</evidence>
<feature type="binding site" evidence="4">
    <location>
        <begin position="162"/>
        <end position="163"/>
    </location>
    <ligand>
        <name>S-methyl-5'-thioadenosine</name>
        <dbReference type="ChEBI" id="CHEBI:17509"/>
    </ligand>
</feature>
<dbReference type="Gene3D" id="3.40.50.150">
    <property type="entry name" value="Vaccinia Virus protein VP39"/>
    <property type="match status" value="1"/>
</dbReference>
<dbReference type="HAMAP" id="MF_00198">
    <property type="entry name" value="Spermidine_synth"/>
    <property type="match status" value="1"/>
</dbReference>
<keyword evidence="4" id="KW-0745">Spermidine biosynthesis</keyword>
<comment type="subunit">
    <text evidence="4">Homodimer or homotetramer.</text>
</comment>
<dbReference type="InterPro" id="IPR037163">
    <property type="entry name" value="Spermidine_synt_N_sf"/>
</dbReference>
<dbReference type="EC" id="2.5.1.16" evidence="4"/>
<organism evidence="7 8">
    <name type="scientific">Defluviitalea saccharophila</name>
    <dbReference type="NCBI Taxonomy" id="879970"/>
    <lineage>
        <taxon>Bacteria</taxon>
        <taxon>Bacillati</taxon>
        <taxon>Bacillota</taxon>
        <taxon>Clostridia</taxon>
        <taxon>Lachnospirales</taxon>
        <taxon>Defluviitaleaceae</taxon>
        <taxon>Defluviitalea</taxon>
    </lineage>
</organism>
<feature type="binding site" evidence="4">
    <location>
        <position position="130"/>
    </location>
    <ligand>
        <name>S-methyl-5'-thioadenosine</name>
        <dbReference type="ChEBI" id="CHEBI:17509"/>
    </ligand>
</feature>
<dbReference type="Gene3D" id="2.30.140.10">
    <property type="entry name" value="Spermidine synthase, tetramerisation domain"/>
    <property type="match status" value="1"/>
</dbReference>
<evidence type="ECO:0000256" key="3">
    <source>
        <dbReference type="ARBA" id="ARBA00023115"/>
    </source>
</evidence>
<feature type="active site" description="Proton acceptor" evidence="4 5">
    <location>
        <position position="180"/>
    </location>
</feature>
<comment type="similarity">
    <text evidence="1 4">Belongs to the spermidine/spermine synthase family.</text>
</comment>
<dbReference type="PANTHER" id="PTHR11558:SF11">
    <property type="entry name" value="SPERMIDINE SYNTHASE"/>
    <property type="match status" value="1"/>
</dbReference>
<dbReference type="Proteomes" id="UP001486565">
    <property type="component" value="Chromosome"/>
</dbReference>
<sequence>MLTSKMESNDANCLDLPDFFKEIDGELWLVEEERGNMKIQYRVKEVLLSEYTPYQHISIIDTYDFGRCLVLDGIMQTTELDGPMYNEMVAHVPVAIHKNPKGILIIGAGACGVINELTKYPFIERIDVVEIDKVVVQESIDKLKCIAGNGYSDERVHFFFEDGSKFVKDKQNCYDIVIIDSSDPIGPSRILYSEEFYSDVKSALKEDGLLICQSESPLFYKEILKTIRKRLKNLFPIIKTYKLIVPCFPGGIWSLTMASKKYSPEDADPNLLPPNTMHINKELLKSCFDLPNFMKDDLE</sequence>
<dbReference type="CDD" id="cd02440">
    <property type="entry name" value="AdoMet_MTases"/>
    <property type="match status" value="1"/>
</dbReference>
<protein>
    <recommendedName>
        <fullName evidence="4">Polyamine aminopropyltransferase</fullName>
    </recommendedName>
    <alternativeName>
        <fullName evidence="4">Putrescine aminopropyltransferase</fullName>
        <shortName evidence="4">PAPT</shortName>
    </alternativeName>
    <alternativeName>
        <fullName evidence="4">Spermidine synthase</fullName>
        <shortName evidence="4">SPDS</shortName>
        <shortName evidence="4">SPDSY</shortName>
        <ecNumber evidence="4">2.5.1.16</ecNumber>
    </alternativeName>
</protein>
<dbReference type="NCBIfam" id="NF002010">
    <property type="entry name" value="PRK00811.1"/>
    <property type="match status" value="1"/>
</dbReference>